<feature type="transmembrane region" description="Helical" evidence="1">
    <location>
        <begin position="127"/>
        <end position="148"/>
    </location>
</feature>
<gene>
    <name evidence="2" type="ORF">ERX55_05155</name>
</gene>
<dbReference type="InterPro" id="IPR008523">
    <property type="entry name" value="DUF805"/>
</dbReference>
<name>A0A4R6C0K3_9STAP</name>
<evidence type="ECO:0008006" key="4">
    <source>
        <dbReference type="Google" id="ProtNLM"/>
    </source>
</evidence>
<keyword evidence="1" id="KW-0812">Transmembrane</keyword>
<reference evidence="2 3" key="1">
    <citation type="submission" date="2019-01" db="EMBL/GenBank/DDBJ databases">
        <title>Draft genome sequences of the type strains of six Macrococcus species.</title>
        <authorList>
            <person name="Mazhar S."/>
            <person name="Altermann E."/>
            <person name="Hill C."/>
            <person name="Mcauliffe O."/>
        </authorList>
    </citation>
    <scope>NUCLEOTIDE SEQUENCE [LARGE SCALE GENOMIC DNA]</scope>
    <source>
        <strain evidence="2 3">ATCC 51825</strain>
    </source>
</reference>
<evidence type="ECO:0000313" key="2">
    <source>
        <dbReference type="EMBL" id="TDM14330.1"/>
    </source>
</evidence>
<feature type="transmembrane region" description="Helical" evidence="1">
    <location>
        <begin position="59"/>
        <end position="82"/>
    </location>
</feature>
<protein>
    <recommendedName>
        <fullName evidence="4">DUF805 domain-containing protein</fullName>
    </recommendedName>
</protein>
<dbReference type="AlphaFoldDB" id="A0A4R6C0K3"/>
<feature type="transmembrane region" description="Helical" evidence="1">
    <location>
        <begin position="26"/>
        <end position="47"/>
    </location>
</feature>
<proteinExistence type="predicted"/>
<organism evidence="2 3">
    <name type="scientific">Macrococcus bovicus</name>
    <dbReference type="NCBI Taxonomy" id="69968"/>
    <lineage>
        <taxon>Bacteria</taxon>
        <taxon>Bacillati</taxon>
        <taxon>Bacillota</taxon>
        <taxon>Bacilli</taxon>
        <taxon>Bacillales</taxon>
        <taxon>Staphylococcaceae</taxon>
        <taxon>Macrococcus</taxon>
    </lineage>
</organism>
<dbReference type="Proteomes" id="UP000294843">
    <property type="component" value="Unassembled WGS sequence"/>
</dbReference>
<comment type="caution">
    <text evidence="2">The sequence shown here is derived from an EMBL/GenBank/DDBJ whole genome shotgun (WGS) entry which is preliminary data.</text>
</comment>
<sequence>MGMREAMKDFWWYAFTSEGRDTRTQFWPPMILSVAIWMLICWLLWWLDEQFYNPGEGMSIGLLFFCLPSFFILVWACSSGFIRRLRDIGISEKWYVDIQIMSGIPYLPFLIVYIMNGFKQTALSDTLFQLGASGFFIIMGVLLLISLLPTDWALKRK</sequence>
<dbReference type="EMBL" id="SCWF01000004">
    <property type="protein sequence ID" value="TDM14330.1"/>
    <property type="molecule type" value="Genomic_DNA"/>
</dbReference>
<keyword evidence="3" id="KW-1185">Reference proteome</keyword>
<dbReference type="GO" id="GO:0016020">
    <property type="term" value="C:membrane"/>
    <property type="evidence" value="ECO:0007669"/>
    <property type="project" value="InterPro"/>
</dbReference>
<dbReference type="Pfam" id="PF05656">
    <property type="entry name" value="DUF805"/>
    <property type="match status" value="1"/>
</dbReference>
<feature type="transmembrane region" description="Helical" evidence="1">
    <location>
        <begin position="94"/>
        <end position="115"/>
    </location>
</feature>
<evidence type="ECO:0000256" key="1">
    <source>
        <dbReference type="SAM" id="Phobius"/>
    </source>
</evidence>
<evidence type="ECO:0000313" key="3">
    <source>
        <dbReference type="Proteomes" id="UP000294843"/>
    </source>
</evidence>
<keyword evidence="1" id="KW-1133">Transmembrane helix</keyword>
<accession>A0A4R6C0K3</accession>
<keyword evidence="1" id="KW-0472">Membrane</keyword>
<dbReference type="RefSeq" id="WP_165983709.1">
    <property type="nucleotide sequence ID" value="NZ_SCWF01000004.1"/>
</dbReference>